<feature type="transmembrane region" description="Helical" evidence="2">
    <location>
        <begin position="25"/>
        <end position="47"/>
    </location>
</feature>
<dbReference type="AlphaFoldDB" id="A0A9D4M2Q9"/>
<feature type="region of interest" description="Disordered" evidence="1">
    <location>
        <begin position="52"/>
        <end position="91"/>
    </location>
</feature>
<dbReference type="EMBL" id="JAIWYP010000002">
    <property type="protein sequence ID" value="KAH3868122.1"/>
    <property type="molecule type" value="Genomic_DNA"/>
</dbReference>
<comment type="caution">
    <text evidence="3">The sequence shown here is derived from an EMBL/GenBank/DDBJ whole genome shotgun (WGS) entry which is preliminary data.</text>
</comment>
<accession>A0A9D4M2Q9</accession>
<proteinExistence type="predicted"/>
<reference evidence="3" key="2">
    <citation type="submission" date="2020-11" db="EMBL/GenBank/DDBJ databases">
        <authorList>
            <person name="McCartney M.A."/>
            <person name="Auch B."/>
            <person name="Kono T."/>
            <person name="Mallez S."/>
            <person name="Becker A."/>
            <person name="Gohl D.M."/>
            <person name="Silverstein K.A.T."/>
            <person name="Koren S."/>
            <person name="Bechman K.B."/>
            <person name="Herman A."/>
            <person name="Abrahante J.E."/>
            <person name="Garbe J."/>
        </authorList>
    </citation>
    <scope>NUCLEOTIDE SEQUENCE</scope>
    <source>
        <strain evidence="3">Duluth1</strain>
        <tissue evidence="3">Whole animal</tissue>
    </source>
</reference>
<evidence type="ECO:0000313" key="3">
    <source>
        <dbReference type="EMBL" id="KAH3868122.1"/>
    </source>
</evidence>
<dbReference type="Proteomes" id="UP000828390">
    <property type="component" value="Unassembled WGS sequence"/>
</dbReference>
<evidence type="ECO:0000256" key="1">
    <source>
        <dbReference type="SAM" id="MobiDB-lite"/>
    </source>
</evidence>
<keyword evidence="2" id="KW-0472">Membrane</keyword>
<keyword evidence="4" id="KW-1185">Reference proteome</keyword>
<keyword evidence="2" id="KW-1133">Transmembrane helix</keyword>
<keyword evidence="2" id="KW-0812">Transmembrane</keyword>
<organism evidence="3 4">
    <name type="scientific">Dreissena polymorpha</name>
    <name type="common">Zebra mussel</name>
    <name type="synonym">Mytilus polymorpha</name>
    <dbReference type="NCBI Taxonomy" id="45954"/>
    <lineage>
        <taxon>Eukaryota</taxon>
        <taxon>Metazoa</taxon>
        <taxon>Spiralia</taxon>
        <taxon>Lophotrochozoa</taxon>
        <taxon>Mollusca</taxon>
        <taxon>Bivalvia</taxon>
        <taxon>Autobranchia</taxon>
        <taxon>Heteroconchia</taxon>
        <taxon>Euheterodonta</taxon>
        <taxon>Imparidentia</taxon>
        <taxon>Neoheterodontei</taxon>
        <taxon>Myida</taxon>
        <taxon>Dreissenoidea</taxon>
        <taxon>Dreissenidae</taxon>
        <taxon>Dreissena</taxon>
    </lineage>
</organism>
<reference evidence="3" key="1">
    <citation type="journal article" date="2019" name="bioRxiv">
        <title>The Genome of the Zebra Mussel, Dreissena polymorpha: A Resource for Invasive Species Research.</title>
        <authorList>
            <person name="McCartney M.A."/>
            <person name="Auch B."/>
            <person name="Kono T."/>
            <person name="Mallez S."/>
            <person name="Zhang Y."/>
            <person name="Obille A."/>
            <person name="Becker A."/>
            <person name="Abrahante J.E."/>
            <person name="Garbe J."/>
            <person name="Badalamenti J.P."/>
            <person name="Herman A."/>
            <person name="Mangelson H."/>
            <person name="Liachko I."/>
            <person name="Sullivan S."/>
            <person name="Sone E.D."/>
            <person name="Koren S."/>
            <person name="Silverstein K.A.T."/>
            <person name="Beckman K.B."/>
            <person name="Gohl D.M."/>
        </authorList>
    </citation>
    <scope>NUCLEOTIDE SEQUENCE</scope>
    <source>
        <strain evidence="3">Duluth1</strain>
        <tissue evidence="3">Whole animal</tissue>
    </source>
</reference>
<evidence type="ECO:0000256" key="2">
    <source>
        <dbReference type="SAM" id="Phobius"/>
    </source>
</evidence>
<protein>
    <submittedName>
        <fullName evidence="3">Uncharacterized protein</fullName>
    </submittedName>
</protein>
<name>A0A9D4M2Q9_DREPO</name>
<evidence type="ECO:0000313" key="4">
    <source>
        <dbReference type="Proteomes" id="UP000828390"/>
    </source>
</evidence>
<gene>
    <name evidence="3" type="ORF">DPMN_031261</name>
</gene>
<feature type="compositionally biased region" description="Basic and acidic residues" evidence="1">
    <location>
        <begin position="52"/>
        <end position="62"/>
    </location>
</feature>
<sequence>MWLTLGLQSQRKLVFRPLCVIDTRVLYVALWAYLLILFANCPLWHSVHYGAGEDSRSEDMKPIDGSANCNQSTDELTSRNRSNDRWNVTRF</sequence>